<protein>
    <submittedName>
        <fullName evidence="1">Uncharacterized protein</fullName>
    </submittedName>
</protein>
<evidence type="ECO:0000313" key="2">
    <source>
        <dbReference type="Proteomes" id="UP000636938"/>
    </source>
</evidence>
<dbReference type="AlphaFoldDB" id="A0A8X8FPY1"/>
<gene>
    <name evidence="1" type="ORF">H9654_00775</name>
</gene>
<organism evidence="1 2">
    <name type="scientific">Stenotrophomonas lacuserhaii</name>
    <dbReference type="NCBI Taxonomy" id="2760084"/>
    <lineage>
        <taxon>Bacteria</taxon>
        <taxon>Pseudomonadati</taxon>
        <taxon>Pseudomonadota</taxon>
        <taxon>Gammaproteobacteria</taxon>
        <taxon>Lysobacterales</taxon>
        <taxon>Lysobacteraceae</taxon>
        <taxon>Stenotrophomonas</taxon>
    </lineage>
</organism>
<name>A0A8X8FPY1_9GAMM</name>
<keyword evidence="2" id="KW-1185">Reference proteome</keyword>
<evidence type="ECO:0000313" key="1">
    <source>
        <dbReference type="EMBL" id="MBD7952725.1"/>
    </source>
</evidence>
<dbReference type="RefSeq" id="WP_191768247.1">
    <property type="nucleotide sequence ID" value="NZ_JACSQS010000001.1"/>
</dbReference>
<comment type="caution">
    <text evidence="1">The sequence shown here is derived from an EMBL/GenBank/DDBJ whole genome shotgun (WGS) entry which is preliminary data.</text>
</comment>
<dbReference type="Proteomes" id="UP000636938">
    <property type="component" value="Unassembled WGS sequence"/>
</dbReference>
<dbReference type="EMBL" id="JACSQS010000001">
    <property type="protein sequence ID" value="MBD7952725.1"/>
    <property type="molecule type" value="Genomic_DNA"/>
</dbReference>
<sequence length="151" mass="15552">MNFDTVLNLRTESAGQRGVVILQFVPQQAIGTQQLTLSTAPATAAAMEVGARYNWTAVKVEPGDGGTGGASTAMSFAATLNQRTESASQAGVATLQFLPEASIGAPQLTMTVPLAVSSPLEVGSTYRFEAVKVEEPTDQAQAPVGPVEEAG</sequence>
<proteinExistence type="predicted"/>
<accession>A0A8X8FPY1</accession>
<reference evidence="1 2" key="1">
    <citation type="submission" date="2020-08" db="EMBL/GenBank/DDBJ databases">
        <title>A Genomic Blueprint of the Chicken Gut Microbiome.</title>
        <authorList>
            <person name="Gilroy R."/>
            <person name="Ravi A."/>
            <person name="Getino M."/>
            <person name="Pursley I."/>
            <person name="Horton D.L."/>
            <person name="Alikhan N.-F."/>
            <person name="Baker D."/>
            <person name="Gharbi K."/>
            <person name="Hall N."/>
            <person name="Watson M."/>
            <person name="Adriaenssens E.M."/>
            <person name="Foster-Nyarko E."/>
            <person name="Jarju S."/>
            <person name="Secka A."/>
            <person name="Antonio M."/>
            <person name="Oren A."/>
            <person name="Chaudhuri R."/>
            <person name="La Ragione R.M."/>
            <person name="Hildebrand F."/>
            <person name="Pallen M.J."/>
        </authorList>
    </citation>
    <scope>NUCLEOTIDE SEQUENCE [LARGE SCALE GENOMIC DNA]</scope>
    <source>
        <strain evidence="1 2">Sa5BUN4</strain>
    </source>
</reference>